<evidence type="ECO:0000256" key="4">
    <source>
        <dbReference type="ARBA" id="ARBA00022833"/>
    </source>
</evidence>
<dbReference type="FunFam" id="3.30.160.60:FF:000072">
    <property type="entry name" value="zinc finger protein 143 isoform X1"/>
    <property type="match status" value="1"/>
</dbReference>
<evidence type="ECO:0000313" key="8">
    <source>
        <dbReference type="Proteomes" id="UP000654370"/>
    </source>
</evidence>
<evidence type="ECO:0000256" key="5">
    <source>
        <dbReference type="PROSITE-ProRule" id="PRU00042"/>
    </source>
</evidence>
<protein>
    <recommendedName>
        <fullName evidence="6">C2H2-type domain-containing protein</fullName>
    </recommendedName>
</protein>
<comment type="caution">
    <text evidence="7">The sequence shown here is derived from an EMBL/GenBank/DDBJ whole genome shotgun (WGS) entry which is preliminary data.</text>
</comment>
<evidence type="ECO:0000256" key="2">
    <source>
        <dbReference type="ARBA" id="ARBA00022737"/>
    </source>
</evidence>
<organism evidence="7 8">
    <name type="scientific">Mortierella isabellina</name>
    <name type="common">Filamentous fungus</name>
    <name type="synonym">Umbelopsis isabellina</name>
    <dbReference type="NCBI Taxonomy" id="91625"/>
    <lineage>
        <taxon>Eukaryota</taxon>
        <taxon>Fungi</taxon>
        <taxon>Fungi incertae sedis</taxon>
        <taxon>Mucoromycota</taxon>
        <taxon>Mucoromycotina</taxon>
        <taxon>Umbelopsidomycetes</taxon>
        <taxon>Umbelopsidales</taxon>
        <taxon>Umbelopsidaceae</taxon>
        <taxon>Umbelopsis</taxon>
    </lineage>
</organism>
<dbReference type="GO" id="GO:0008270">
    <property type="term" value="F:zinc ion binding"/>
    <property type="evidence" value="ECO:0007669"/>
    <property type="project" value="UniProtKB-KW"/>
</dbReference>
<evidence type="ECO:0000259" key="6">
    <source>
        <dbReference type="PROSITE" id="PS50157"/>
    </source>
</evidence>
<dbReference type="Gene3D" id="3.30.160.60">
    <property type="entry name" value="Classic Zinc Finger"/>
    <property type="match status" value="2"/>
</dbReference>
<dbReference type="PROSITE" id="PS50157">
    <property type="entry name" value="ZINC_FINGER_C2H2_2"/>
    <property type="match status" value="2"/>
</dbReference>
<name>A0A8H7UAA8_MORIS</name>
<dbReference type="GO" id="GO:0000978">
    <property type="term" value="F:RNA polymerase II cis-regulatory region sequence-specific DNA binding"/>
    <property type="evidence" value="ECO:0007669"/>
    <property type="project" value="UniProtKB-ARBA"/>
</dbReference>
<proteinExistence type="predicted"/>
<keyword evidence="8" id="KW-1185">Reference proteome</keyword>
<keyword evidence="2" id="KW-0677">Repeat</keyword>
<feature type="domain" description="C2H2-type" evidence="6">
    <location>
        <begin position="227"/>
        <end position="254"/>
    </location>
</feature>
<dbReference type="EMBL" id="JAEPQZ010000008">
    <property type="protein sequence ID" value="KAG2178161.1"/>
    <property type="molecule type" value="Genomic_DNA"/>
</dbReference>
<dbReference type="Pfam" id="PF00096">
    <property type="entry name" value="zf-C2H2"/>
    <property type="match status" value="1"/>
</dbReference>
<reference evidence="7" key="1">
    <citation type="submission" date="2020-12" db="EMBL/GenBank/DDBJ databases">
        <title>Metabolic potential, ecology and presence of endohyphal bacteria is reflected in genomic diversity of Mucoromycotina.</title>
        <authorList>
            <person name="Muszewska A."/>
            <person name="Okrasinska A."/>
            <person name="Steczkiewicz K."/>
            <person name="Drgas O."/>
            <person name="Orlowska M."/>
            <person name="Perlinska-Lenart U."/>
            <person name="Aleksandrzak-Piekarczyk T."/>
            <person name="Szatraj K."/>
            <person name="Zielenkiewicz U."/>
            <person name="Pilsyk S."/>
            <person name="Malc E."/>
            <person name="Mieczkowski P."/>
            <person name="Kruszewska J.S."/>
            <person name="Biernat P."/>
            <person name="Pawlowska J."/>
        </authorList>
    </citation>
    <scope>NUCLEOTIDE SEQUENCE</scope>
    <source>
        <strain evidence="7">WA0000067209</strain>
    </source>
</reference>
<dbReference type="PANTHER" id="PTHR23235">
    <property type="entry name" value="KRUEPPEL-LIKE TRANSCRIPTION FACTOR"/>
    <property type="match status" value="1"/>
</dbReference>
<keyword evidence="1" id="KW-0479">Metal-binding</keyword>
<evidence type="ECO:0000313" key="7">
    <source>
        <dbReference type="EMBL" id="KAG2178161.1"/>
    </source>
</evidence>
<dbReference type="AlphaFoldDB" id="A0A8H7UAA8"/>
<dbReference type="PROSITE" id="PS00028">
    <property type="entry name" value="ZINC_FINGER_C2H2_1"/>
    <property type="match status" value="1"/>
</dbReference>
<dbReference type="OrthoDB" id="8922241at2759"/>
<gene>
    <name evidence="7" type="ORF">INT43_003414</name>
</gene>
<accession>A0A8H7UAA8</accession>
<dbReference type="GO" id="GO:0000981">
    <property type="term" value="F:DNA-binding transcription factor activity, RNA polymerase II-specific"/>
    <property type="evidence" value="ECO:0007669"/>
    <property type="project" value="UniProtKB-ARBA"/>
</dbReference>
<dbReference type="Proteomes" id="UP000654370">
    <property type="component" value="Unassembled WGS sequence"/>
</dbReference>
<dbReference type="InterPro" id="IPR036236">
    <property type="entry name" value="Znf_C2H2_sf"/>
</dbReference>
<evidence type="ECO:0000256" key="3">
    <source>
        <dbReference type="ARBA" id="ARBA00022771"/>
    </source>
</evidence>
<dbReference type="SMART" id="SM00355">
    <property type="entry name" value="ZnF_C2H2"/>
    <property type="match status" value="2"/>
</dbReference>
<sequence length="273" mass="30862">MSVISPIYSHDWEDNNVFSYPQVSTYPFTTSSTTLLFSPLDMMTHQSTPSPTITNPSEDFEILDCNNSYQDFSSDSSEYTPYNYQEGCKLVSLPADYLSAANSYFMQPVYLEQDMWCVSATNQSCDMMDASNLVTSDNMAASPGGQIDSPGSLYYIGHNKDGVSLKGDSTDLYVPPEPVKRPSTSTKKGQTNKSLVRECQCPMCPRAFARKHDLQRHIRVHTGAKPYSCPCCHRNFARTDALRRHFRMEESCRASPQVLEMKTRRRKGRIVMD</sequence>
<keyword evidence="4" id="KW-0862">Zinc</keyword>
<feature type="domain" description="C2H2-type" evidence="6">
    <location>
        <begin position="199"/>
        <end position="226"/>
    </location>
</feature>
<evidence type="ECO:0000256" key="1">
    <source>
        <dbReference type="ARBA" id="ARBA00022723"/>
    </source>
</evidence>
<dbReference type="SUPFAM" id="SSF57667">
    <property type="entry name" value="beta-beta-alpha zinc fingers"/>
    <property type="match status" value="1"/>
</dbReference>
<keyword evidence="3 5" id="KW-0863">Zinc-finger</keyword>
<dbReference type="InterPro" id="IPR013087">
    <property type="entry name" value="Znf_C2H2_type"/>
</dbReference>